<comment type="similarity">
    <text evidence="1">Belongs to the plant acyltransferase family.</text>
</comment>
<dbReference type="InterPro" id="IPR050317">
    <property type="entry name" value="Plant_Fungal_Acyltransferase"/>
</dbReference>
<dbReference type="PANTHER" id="PTHR31642:SF26">
    <property type="entry name" value="HXXXD-TYPE ACYL-TRANSFERASE FAMILY PROTEIN"/>
    <property type="match status" value="1"/>
</dbReference>
<name>A0A061GPF2_THECC</name>
<gene>
    <name evidence="2" type="ORF">TCM_038350</name>
</gene>
<dbReference type="Gene3D" id="3.30.559.10">
    <property type="entry name" value="Chloramphenicol acetyltransferase-like domain"/>
    <property type="match status" value="2"/>
</dbReference>
<dbReference type="InterPro" id="IPR023213">
    <property type="entry name" value="CAT-like_dom_sf"/>
</dbReference>
<keyword evidence="2" id="KW-0808">Transferase</keyword>
<dbReference type="InParanoid" id="A0A061GPF2"/>
<dbReference type="AlphaFoldDB" id="A0A061GPF2"/>
<dbReference type="GO" id="GO:0016747">
    <property type="term" value="F:acyltransferase activity, transferring groups other than amino-acyl groups"/>
    <property type="evidence" value="ECO:0000318"/>
    <property type="project" value="GO_Central"/>
</dbReference>
<dbReference type="OMA" id="MSICLDM"/>
<protein>
    <submittedName>
        <fullName evidence="2">Transferase, putative</fullName>
    </submittedName>
</protein>
<evidence type="ECO:0000256" key="1">
    <source>
        <dbReference type="ARBA" id="ARBA00009861"/>
    </source>
</evidence>
<dbReference type="Proteomes" id="UP000026915">
    <property type="component" value="Chromosome 9"/>
</dbReference>
<evidence type="ECO:0000313" key="2">
    <source>
        <dbReference type="EMBL" id="EOY31411.1"/>
    </source>
</evidence>
<dbReference type="Gramene" id="EOY31411">
    <property type="protein sequence ID" value="EOY31411"/>
    <property type="gene ID" value="TCM_038350"/>
</dbReference>
<accession>A0A061GPF2</accession>
<organism evidence="2 3">
    <name type="scientific">Theobroma cacao</name>
    <name type="common">Cacao</name>
    <name type="synonym">Cocoa</name>
    <dbReference type="NCBI Taxonomy" id="3641"/>
    <lineage>
        <taxon>Eukaryota</taxon>
        <taxon>Viridiplantae</taxon>
        <taxon>Streptophyta</taxon>
        <taxon>Embryophyta</taxon>
        <taxon>Tracheophyta</taxon>
        <taxon>Spermatophyta</taxon>
        <taxon>Magnoliopsida</taxon>
        <taxon>eudicotyledons</taxon>
        <taxon>Gunneridae</taxon>
        <taxon>Pentapetalae</taxon>
        <taxon>rosids</taxon>
        <taxon>malvids</taxon>
        <taxon>Malvales</taxon>
        <taxon>Malvaceae</taxon>
        <taxon>Byttnerioideae</taxon>
        <taxon>Theobroma</taxon>
    </lineage>
</organism>
<dbReference type="PANTHER" id="PTHR31642">
    <property type="entry name" value="TRICHOTHECENE 3-O-ACETYLTRANSFERASE"/>
    <property type="match status" value="1"/>
</dbReference>
<dbReference type="EMBL" id="CM001887">
    <property type="protein sequence ID" value="EOY31411.1"/>
    <property type="molecule type" value="Genomic_DNA"/>
</dbReference>
<dbReference type="HOGENOM" id="CLU_049517_1_0_1"/>
<reference evidence="2 3" key="1">
    <citation type="journal article" date="2013" name="Genome Biol.">
        <title>The genome sequence of the most widely cultivated cacao type and its use to identify candidate genes regulating pod color.</title>
        <authorList>
            <person name="Motamayor J.C."/>
            <person name="Mockaitis K."/>
            <person name="Schmutz J."/>
            <person name="Haiminen N."/>
            <person name="Iii D.L."/>
            <person name="Cornejo O."/>
            <person name="Findley S.D."/>
            <person name="Zheng P."/>
            <person name="Utro F."/>
            <person name="Royaert S."/>
            <person name="Saski C."/>
            <person name="Jenkins J."/>
            <person name="Podicheti R."/>
            <person name="Zhao M."/>
            <person name="Scheffler B.E."/>
            <person name="Stack J.C."/>
            <person name="Feltus F.A."/>
            <person name="Mustiga G.M."/>
            <person name="Amores F."/>
            <person name="Phillips W."/>
            <person name="Marelli J.P."/>
            <person name="May G.D."/>
            <person name="Shapiro H."/>
            <person name="Ma J."/>
            <person name="Bustamante C.D."/>
            <person name="Schnell R.J."/>
            <person name="Main D."/>
            <person name="Gilbert D."/>
            <person name="Parida L."/>
            <person name="Kuhn D.N."/>
        </authorList>
    </citation>
    <scope>NUCLEOTIDE SEQUENCE [LARGE SCALE GENOMIC DNA]</scope>
    <source>
        <strain evidence="3">cv. Matina 1-6</strain>
    </source>
</reference>
<proteinExistence type="inferred from homology"/>
<dbReference type="Pfam" id="PF02458">
    <property type="entry name" value="Transferase"/>
    <property type="match status" value="1"/>
</dbReference>
<evidence type="ECO:0000313" key="3">
    <source>
        <dbReference type="Proteomes" id="UP000026915"/>
    </source>
</evidence>
<sequence length="452" mass="50450">MAEGTVTHIGKRSVVSSRWHAEPGKFCHVSVLDRLMEQNQVKIVYYYPSRGDHAEPGEWIKKLRDSLSCVLTNFPILTGRLHKNQEGHWMVKCNDGGVRMVEAKVKGSVEDWLKSVDREKELKLLYWEEMFHKPYHWPTVYVQVTEFEKGGLAIGLSCCHLLADPICATMFSKAWADTTLSGIMSTPPLFHSLPLTKADYSKNPNHESCTDLINYYKYSIERLTPLTTNQKYATVTLSFTDSMVRDCIAMAQATGASGKSCSPAFEALAALFWVCLSKVKATKGRLFNMSLCLDMRNCLGLDPGFFGNCMVCNKVHLESAGETMLPEATKAISEVVKKMNAEGIKDLIQWLKCNDNQTVPLMNGYDLICVNLEGVNPYLATFKDQLEPLQVSYYVEPMVGPGQVLISRSAPGEGSLSRVVMATLPEDEVAKLCEDDLIQRFSPAVLMGTNKN</sequence>
<keyword evidence="3" id="KW-1185">Reference proteome</keyword>
<dbReference type="eggNOG" id="ENOG502R1N3">
    <property type="taxonomic scope" value="Eukaryota"/>
</dbReference>